<gene>
    <name evidence="1" type="ORF">WH297_10775</name>
</gene>
<proteinExistence type="predicted"/>
<organism evidence="1 2">
    <name type="scientific">Ochrobactrum vermis</name>
    <dbReference type="NCBI Taxonomy" id="1827297"/>
    <lineage>
        <taxon>Bacteria</taxon>
        <taxon>Pseudomonadati</taxon>
        <taxon>Pseudomonadota</taxon>
        <taxon>Alphaproteobacteria</taxon>
        <taxon>Hyphomicrobiales</taxon>
        <taxon>Brucellaceae</taxon>
        <taxon>Brucella/Ochrobactrum group</taxon>
        <taxon>Ochrobactrum</taxon>
    </lineage>
</organism>
<comment type="caution">
    <text evidence="1">The sequence shown here is derived from an EMBL/GenBank/DDBJ whole genome shotgun (WGS) entry which is preliminary data.</text>
</comment>
<dbReference type="Proteomes" id="UP001375812">
    <property type="component" value="Unassembled WGS sequence"/>
</dbReference>
<dbReference type="EMBL" id="JBBGZH010000001">
    <property type="protein sequence ID" value="MEJ5020217.1"/>
    <property type="molecule type" value="Genomic_DNA"/>
</dbReference>
<accession>A0ABU8PD98</accession>
<dbReference type="RefSeq" id="WP_181153340.1">
    <property type="nucleotide sequence ID" value="NZ_JBBGZH010000001.1"/>
</dbReference>
<evidence type="ECO:0000313" key="1">
    <source>
        <dbReference type="EMBL" id="MEJ5020217.1"/>
    </source>
</evidence>
<protein>
    <submittedName>
        <fullName evidence="1">Uncharacterized protein</fullName>
    </submittedName>
</protein>
<sequence length="55" mass="6004">MTAIEDGMYQPSMKARMNDLERQKTEIVARLAEAPADIPDVHPTSPTSTAFALSV</sequence>
<evidence type="ECO:0000313" key="2">
    <source>
        <dbReference type="Proteomes" id="UP001375812"/>
    </source>
</evidence>
<reference evidence="1 2" key="1">
    <citation type="submission" date="2023-12" db="EMBL/GenBank/DDBJ databases">
        <title>Gut-associated functions are favored during microbiome assembly across C. elegans life.</title>
        <authorList>
            <person name="Zimmermann J."/>
        </authorList>
    </citation>
    <scope>NUCLEOTIDE SEQUENCE [LARGE SCALE GENOMIC DNA]</scope>
    <source>
        <strain evidence="1 2">MYb71</strain>
    </source>
</reference>
<keyword evidence="2" id="KW-1185">Reference proteome</keyword>
<name>A0ABU8PD98_9HYPH</name>